<evidence type="ECO:0000256" key="4">
    <source>
        <dbReference type="ARBA" id="ARBA00023098"/>
    </source>
</evidence>
<dbReference type="GO" id="GO:0006635">
    <property type="term" value="P:fatty acid beta-oxidation"/>
    <property type="evidence" value="ECO:0007669"/>
    <property type="project" value="TreeGrafter"/>
</dbReference>
<keyword evidence="3" id="KW-0276">Fatty acid metabolism</keyword>
<comment type="catalytic activity">
    <reaction evidence="7">
        <text>a 4-saturated-(3S)-3-hydroxyacyl-CoA = a (3E)-enoyl-CoA + H2O</text>
        <dbReference type="Rhea" id="RHEA:20724"/>
        <dbReference type="ChEBI" id="CHEBI:15377"/>
        <dbReference type="ChEBI" id="CHEBI:58521"/>
        <dbReference type="ChEBI" id="CHEBI:137480"/>
        <dbReference type="EC" id="4.2.1.17"/>
    </reaction>
</comment>
<dbReference type="EMBL" id="VCQU01000005">
    <property type="protein sequence ID" value="NMN96487.1"/>
    <property type="molecule type" value="Genomic_DNA"/>
</dbReference>
<comment type="function">
    <text evidence="1">Could possibly oxidize fatty acids using specific components.</text>
</comment>
<evidence type="ECO:0000256" key="2">
    <source>
        <dbReference type="ARBA" id="ARBA00005254"/>
    </source>
</evidence>
<accession>A0A848KL01</accession>
<protein>
    <submittedName>
        <fullName evidence="9">Enoyl-CoA hydratase</fullName>
        <ecNumber evidence="9">4.2.1.17</ecNumber>
    </submittedName>
</protein>
<evidence type="ECO:0000256" key="1">
    <source>
        <dbReference type="ARBA" id="ARBA00002994"/>
    </source>
</evidence>
<dbReference type="InterPro" id="IPR029045">
    <property type="entry name" value="ClpP/crotonase-like_dom_sf"/>
</dbReference>
<dbReference type="PANTHER" id="PTHR11941">
    <property type="entry name" value="ENOYL-COA HYDRATASE-RELATED"/>
    <property type="match status" value="1"/>
</dbReference>
<gene>
    <name evidence="9" type="ORF">FGL95_15705</name>
</gene>
<dbReference type="InterPro" id="IPR001753">
    <property type="entry name" value="Enoyl-CoA_hydra/iso"/>
</dbReference>
<dbReference type="Pfam" id="PF00378">
    <property type="entry name" value="ECH_1"/>
    <property type="match status" value="1"/>
</dbReference>
<dbReference type="NCBIfam" id="NF005891">
    <property type="entry name" value="PRK07854.1"/>
    <property type="match status" value="1"/>
</dbReference>
<evidence type="ECO:0000313" key="9">
    <source>
        <dbReference type="EMBL" id="NMN96487.1"/>
    </source>
</evidence>
<evidence type="ECO:0000256" key="3">
    <source>
        <dbReference type="ARBA" id="ARBA00022832"/>
    </source>
</evidence>
<evidence type="ECO:0000256" key="7">
    <source>
        <dbReference type="ARBA" id="ARBA00023717"/>
    </source>
</evidence>
<dbReference type="CDD" id="cd06558">
    <property type="entry name" value="crotonase-like"/>
    <property type="match status" value="1"/>
</dbReference>
<dbReference type="PANTHER" id="PTHR11941:SF169">
    <property type="entry name" value="(7AS)-7A-METHYL-1,5-DIOXO-2,3,5,6,7,7A-HEXAHYDRO-1H-INDENE-CARBOXYL-COA HYDROLASE"/>
    <property type="match status" value="1"/>
</dbReference>
<dbReference type="GO" id="GO:0004300">
    <property type="term" value="F:enoyl-CoA hydratase activity"/>
    <property type="evidence" value="ECO:0007669"/>
    <property type="project" value="UniProtKB-EC"/>
</dbReference>
<evidence type="ECO:0000256" key="8">
    <source>
        <dbReference type="RuleBase" id="RU003707"/>
    </source>
</evidence>
<name>A0A848KL01_9NOCA</name>
<dbReference type="RefSeq" id="WP_169588464.1">
    <property type="nucleotide sequence ID" value="NZ_VCQU01000005.1"/>
</dbReference>
<dbReference type="Gene3D" id="3.90.226.10">
    <property type="entry name" value="2-enoyl-CoA Hydratase, Chain A, domain 1"/>
    <property type="match status" value="1"/>
</dbReference>
<dbReference type="SUPFAM" id="SSF52096">
    <property type="entry name" value="ClpP/crotonase"/>
    <property type="match status" value="1"/>
</dbReference>
<proteinExistence type="inferred from homology"/>
<keyword evidence="4" id="KW-0443">Lipid metabolism</keyword>
<dbReference type="Proteomes" id="UP000535543">
    <property type="component" value="Unassembled WGS sequence"/>
</dbReference>
<evidence type="ECO:0000256" key="6">
    <source>
        <dbReference type="ARBA" id="ARBA00023709"/>
    </source>
</evidence>
<dbReference type="EC" id="4.2.1.17" evidence="9"/>
<reference evidence="9 10" key="2">
    <citation type="submission" date="2020-06" db="EMBL/GenBank/DDBJ databases">
        <title>Antribacter stalactiti gen. nov., sp. nov., a new member of the family Nacardiaceae isolated from a cave.</title>
        <authorList>
            <person name="Kim I.S."/>
        </authorList>
    </citation>
    <scope>NUCLEOTIDE SEQUENCE [LARGE SCALE GENOMIC DNA]</scope>
    <source>
        <strain evidence="9 10">YC2-7</strain>
    </source>
</reference>
<dbReference type="PROSITE" id="PS00166">
    <property type="entry name" value="ENOYL_COA_HYDRATASE"/>
    <property type="match status" value="1"/>
</dbReference>
<organism evidence="9 10">
    <name type="scientific">Antrihabitans stalactiti</name>
    <dbReference type="NCBI Taxonomy" id="2584121"/>
    <lineage>
        <taxon>Bacteria</taxon>
        <taxon>Bacillati</taxon>
        <taxon>Actinomycetota</taxon>
        <taxon>Actinomycetes</taxon>
        <taxon>Mycobacteriales</taxon>
        <taxon>Nocardiaceae</taxon>
        <taxon>Antrihabitans</taxon>
    </lineage>
</organism>
<keyword evidence="10" id="KW-1185">Reference proteome</keyword>
<evidence type="ECO:0000313" key="10">
    <source>
        <dbReference type="Proteomes" id="UP000535543"/>
    </source>
</evidence>
<dbReference type="AlphaFoldDB" id="A0A848KL01"/>
<comment type="similarity">
    <text evidence="2 8">Belongs to the enoyl-CoA hydratase/isomerase family.</text>
</comment>
<keyword evidence="5 9" id="KW-0456">Lyase</keyword>
<comment type="catalytic activity">
    <reaction evidence="6">
        <text>a (3S)-3-hydroxyacyl-CoA = a (2E)-enoyl-CoA + H2O</text>
        <dbReference type="Rhea" id="RHEA:16105"/>
        <dbReference type="ChEBI" id="CHEBI:15377"/>
        <dbReference type="ChEBI" id="CHEBI:57318"/>
        <dbReference type="ChEBI" id="CHEBI:58856"/>
        <dbReference type="EC" id="4.2.1.17"/>
    </reaction>
</comment>
<reference evidence="9 10" key="1">
    <citation type="submission" date="2019-05" db="EMBL/GenBank/DDBJ databases">
        <authorList>
            <person name="Lee S.D."/>
        </authorList>
    </citation>
    <scope>NUCLEOTIDE SEQUENCE [LARGE SCALE GENOMIC DNA]</scope>
    <source>
        <strain evidence="9 10">YC2-7</strain>
    </source>
</reference>
<comment type="caution">
    <text evidence="9">The sequence shown here is derived from an EMBL/GenBank/DDBJ whole genome shotgun (WGS) entry which is preliminary data.</text>
</comment>
<evidence type="ECO:0000256" key="5">
    <source>
        <dbReference type="ARBA" id="ARBA00023239"/>
    </source>
</evidence>
<sequence>MIGFSRDGDVVTIELQREERRNALNAELCDLLRDAVEKATNEDARAIVLTGRGSVFCAGADLSEVYSENFTENLLGMLHTIDSVPVPVIAAVNGPALGAGTQLAIASDLRVVSPDAFFAIPAAKLGITVDRWTARRLASLVGGGPARTILLGAEPVWAQDAYGYGLANKLGTLADAHAWAKSIAELAPLTLQHLKLVLNDDGTQDEESHEQRAALLTAWTSDDAKEGRLARKEKRHPKFTGR</sequence>
<dbReference type="InterPro" id="IPR018376">
    <property type="entry name" value="Enoyl-CoA_hyd/isom_CS"/>
</dbReference>